<comment type="similarity">
    <text evidence="1">Belongs to the small GTPase superfamily. Arf family.</text>
</comment>
<dbReference type="Pfam" id="PF16486">
    <property type="entry name" value="ArgoN"/>
    <property type="match status" value="1"/>
</dbReference>
<keyword evidence="5" id="KW-0479">Metal-binding</keyword>
<feature type="region of interest" description="Disordered" evidence="6">
    <location>
        <begin position="224"/>
        <end position="368"/>
    </location>
</feature>
<feature type="binding site" evidence="5">
    <location>
        <position position="31"/>
    </location>
    <ligand>
        <name>Mg(2+)</name>
        <dbReference type="ChEBI" id="CHEBI:18420"/>
    </ligand>
</feature>
<dbReference type="EMBL" id="CAJOBE010002906">
    <property type="protein sequence ID" value="CAF3850065.1"/>
    <property type="molecule type" value="Genomic_DNA"/>
</dbReference>
<dbReference type="InterPro" id="IPR006689">
    <property type="entry name" value="Small_GTPase_ARF/SAR"/>
</dbReference>
<feature type="compositionally biased region" description="Polar residues" evidence="6">
    <location>
        <begin position="224"/>
        <end position="238"/>
    </location>
</feature>
<evidence type="ECO:0000256" key="2">
    <source>
        <dbReference type="ARBA" id="ARBA00022741"/>
    </source>
</evidence>
<evidence type="ECO:0000259" key="8">
    <source>
        <dbReference type="PROSITE" id="PS50822"/>
    </source>
</evidence>
<dbReference type="Gene3D" id="2.170.260.10">
    <property type="entry name" value="paz domain"/>
    <property type="match status" value="1"/>
</dbReference>
<feature type="compositionally biased region" description="Polar residues" evidence="6">
    <location>
        <begin position="274"/>
        <end position="284"/>
    </location>
</feature>
<dbReference type="Pfam" id="PF08699">
    <property type="entry name" value="ArgoL1"/>
    <property type="match status" value="1"/>
</dbReference>
<dbReference type="Gene3D" id="3.40.50.300">
    <property type="entry name" value="P-loop containing nucleotide triphosphate hydrolases"/>
    <property type="match status" value="1"/>
</dbReference>
<dbReference type="InterPro" id="IPR003100">
    <property type="entry name" value="PAZ_dom"/>
</dbReference>
<evidence type="ECO:0000313" key="9">
    <source>
        <dbReference type="EMBL" id="CAF3850065.1"/>
    </source>
</evidence>
<reference evidence="9" key="1">
    <citation type="submission" date="2021-02" db="EMBL/GenBank/DDBJ databases">
        <authorList>
            <person name="Nowell W R."/>
        </authorList>
    </citation>
    <scope>NUCLEOTIDE SEQUENCE</scope>
</reference>
<comment type="caution">
    <text evidence="9">The sequence shown here is derived from an EMBL/GenBank/DDBJ whole genome shotgun (WGS) entry which is preliminary data.</text>
</comment>
<dbReference type="GO" id="GO:0046872">
    <property type="term" value="F:metal ion binding"/>
    <property type="evidence" value="ECO:0007669"/>
    <property type="project" value="UniProtKB-KW"/>
</dbReference>
<sequence length="1224" mass="138900">MGSSWNKIASLFPKKEEIRVLMFGLDAAGKTTALYVMKLGEVVTTIPTIGFNVETVEFRNIKMTAWDVGGRDKIRPLWRHYYQNTAAIVYVIDSNDRERINEACEELHRMANEDELRTRPILVLANKQDLPNAMSVDELRDKLGMNRLSRDTKWHIQPTIATQNEGIREAQRAAQRAAAAASNNNENEDAIDNPTSTTATSVLQSSPSTQLVNVAGLVETAPVTNPPLSSATLKSAWTPQAPPASAVQPNATAPPQTVSSEPSAVPKPTPDQRAPSQAELSTVPKQAWASKFSPQSTTSVTPKPAAQKSEPSAVPKATANPLSQGAYRTDRAASAYPMARESISSLTTTDSGISLRQSRSQSVISNRGGGGRRFLLSAVPDTANLTPMLRPDAGGSKGRPISIYTNHFPVQIDYNATVNQYDVEIMLIDQDGNQRVARKDERWKVMQLIAQKKKDFPVVWYDEGKTLYTRELLPDITKPIRVQIERDTQMKTFQLTIKNLVRQEMMENILKFVKKQLRTRPREAVRVIETLFKQRARNELVCVKNQFYNRKQTLDDLHDGRGMAKGFYQALFLTRLGPTLNVNLTFTCFYMPMNFIQFACEYLREDITKGFPDYKVKVFRQIIRDLLIETEHTTRNIRYKLHGFGRPANQLAFTPREASEEISDPAPTLQEITVEKYFEQKYNIKLKYPHLPCIDARSGPMKRANYLPMEMVKVVEWQRALKPLDTTQRARTTSKSIIKPDQRYKEIMNIMDSRDFEQDPYLKQLNIHVDKTEMLQIKGIDLLEIDLDHKSSLIICFSARILNPPEIRFRQGQGQNEIVESVNVGKWRIGRNRFYQAPEIKSWGLIYYGHNPNQQMNKTIDDFANQLPELLRRKGFIIRSDLKLVPIIETSNIEKSLTEGSKKGWQLAIVILNTDASQSYSDVKQIGHQKLGLRTQCIDWKALCRNMDKLHMYVENLSQKINVKLGGINSIVNTKLALTQSSRNDLFMFFGADVTHSTSSTDRPSVAAVVASREPTSSLYAARLCEQYPKKGRCSIEIIKELDKMVEDLLRVFARTCNGHLPNKIVFYRDGVDEGHFEKVLGNEVNKIKEACRRVYGNRPLPSVTFIVVKKRHNTRFFLYENGQTLNVQPGTIVDQDITHPSQFDFYLCSQAALMGTARPTLYHVLHDDDNNKFSSDDIQQLTYWLCHTDMRCTKSVSIPAPVYYAHLAAYGSRSLDFDANHPT</sequence>
<dbReference type="InterPro" id="IPR036085">
    <property type="entry name" value="PAZ_dom_sf"/>
</dbReference>
<feature type="binding site" evidence="4">
    <location>
        <begin position="24"/>
        <end position="31"/>
    </location>
    <ligand>
        <name>GTP</name>
        <dbReference type="ChEBI" id="CHEBI:37565"/>
    </ligand>
</feature>
<protein>
    <submittedName>
        <fullName evidence="9">Uncharacterized protein</fullName>
    </submittedName>
</protein>
<dbReference type="InterPro" id="IPR005225">
    <property type="entry name" value="Small_GTP-bd"/>
</dbReference>
<feature type="region of interest" description="Disordered" evidence="6">
    <location>
        <begin position="178"/>
        <end position="205"/>
    </location>
</feature>
<evidence type="ECO:0000256" key="4">
    <source>
        <dbReference type="PIRSR" id="PIRSR606689-1"/>
    </source>
</evidence>
<dbReference type="CDD" id="cd02846">
    <property type="entry name" value="PAZ_argonaute_like"/>
    <property type="match status" value="1"/>
</dbReference>
<dbReference type="InterPro" id="IPR014811">
    <property type="entry name" value="ArgoL1"/>
</dbReference>
<dbReference type="SMART" id="SM00178">
    <property type="entry name" value="SAR"/>
    <property type="match status" value="1"/>
</dbReference>
<feature type="compositionally biased region" description="Polar residues" evidence="6">
    <location>
        <begin position="342"/>
        <end position="365"/>
    </location>
</feature>
<dbReference type="AlphaFoldDB" id="A0A819EFH0"/>
<evidence type="ECO:0000256" key="5">
    <source>
        <dbReference type="PIRSR" id="PIRSR606689-2"/>
    </source>
</evidence>
<dbReference type="Gene3D" id="3.30.420.10">
    <property type="entry name" value="Ribonuclease H-like superfamily/Ribonuclease H"/>
    <property type="match status" value="1"/>
</dbReference>
<dbReference type="GO" id="GO:0003723">
    <property type="term" value="F:RNA binding"/>
    <property type="evidence" value="ECO:0007669"/>
    <property type="project" value="InterPro"/>
</dbReference>
<keyword evidence="3 4" id="KW-0342">GTP-binding</keyword>
<dbReference type="InterPro" id="IPR012337">
    <property type="entry name" value="RNaseH-like_sf"/>
</dbReference>
<keyword evidence="5" id="KW-0460">Magnesium</keyword>
<evidence type="ECO:0000256" key="1">
    <source>
        <dbReference type="ARBA" id="ARBA00010290"/>
    </source>
</evidence>
<dbReference type="Pfam" id="PF02171">
    <property type="entry name" value="Piwi"/>
    <property type="match status" value="1"/>
</dbReference>
<name>A0A819EFH0_9BILA</name>
<dbReference type="Pfam" id="PF00025">
    <property type="entry name" value="Arf"/>
    <property type="match status" value="1"/>
</dbReference>
<keyword evidence="2 4" id="KW-0547">Nucleotide-binding</keyword>
<feature type="binding site" evidence="5">
    <location>
        <position position="48"/>
    </location>
    <ligand>
        <name>Mg(2+)</name>
        <dbReference type="ChEBI" id="CHEBI:18420"/>
    </ligand>
</feature>
<feature type="compositionally biased region" description="Polar residues" evidence="6">
    <location>
        <begin position="292"/>
        <end position="301"/>
    </location>
</feature>
<feature type="domain" description="Piwi" evidence="8">
    <location>
        <begin position="907"/>
        <end position="1210"/>
    </location>
</feature>
<dbReference type="SMART" id="SM00950">
    <property type="entry name" value="Piwi"/>
    <property type="match status" value="1"/>
</dbReference>
<accession>A0A819EFH0</accession>
<dbReference type="Gene3D" id="3.40.50.2300">
    <property type="match status" value="1"/>
</dbReference>
<feature type="compositionally biased region" description="Polar residues" evidence="6">
    <location>
        <begin position="247"/>
        <end position="262"/>
    </location>
</feature>
<dbReference type="FunFam" id="3.40.50.300:FF:000412">
    <property type="entry name" value="ADP-ribosylation factor 1"/>
    <property type="match status" value="1"/>
</dbReference>
<dbReference type="SUPFAM" id="SSF53098">
    <property type="entry name" value="Ribonuclease H-like"/>
    <property type="match status" value="1"/>
</dbReference>
<dbReference type="SMART" id="SM01163">
    <property type="entry name" value="DUF1785"/>
    <property type="match status" value="1"/>
</dbReference>
<dbReference type="InterPro" id="IPR027417">
    <property type="entry name" value="P-loop_NTPase"/>
</dbReference>
<dbReference type="GO" id="GO:0030010">
    <property type="term" value="P:establishment of cell polarity"/>
    <property type="evidence" value="ECO:0007669"/>
    <property type="project" value="UniProtKB-ARBA"/>
</dbReference>
<dbReference type="PROSITE" id="PS50822">
    <property type="entry name" value="PIWI"/>
    <property type="match status" value="1"/>
</dbReference>
<dbReference type="SMART" id="SM00177">
    <property type="entry name" value="ARF"/>
    <property type="match status" value="1"/>
</dbReference>
<feature type="non-terminal residue" evidence="9">
    <location>
        <position position="1"/>
    </location>
</feature>
<gene>
    <name evidence="9" type="ORF">FNK824_LOCUS17877</name>
</gene>
<feature type="compositionally biased region" description="Polar residues" evidence="6">
    <location>
        <begin position="193"/>
        <end position="205"/>
    </location>
</feature>
<dbReference type="NCBIfam" id="TIGR00231">
    <property type="entry name" value="small_GTP"/>
    <property type="match status" value="1"/>
</dbReference>
<evidence type="ECO:0000256" key="6">
    <source>
        <dbReference type="SAM" id="MobiDB-lite"/>
    </source>
</evidence>
<dbReference type="GO" id="GO:0005525">
    <property type="term" value="F:GTP binding"/>
    <property type="evidence" value="ECO:0007669"/>
    <property type="project" value="UniProtKB-KW"/>
</dbReference>
<dbReference type="InterPro" id="IPR036397">
    <property type="entry name" value="RNaseH_sf"/>
</dbReference>
<evidence type="ECO:0000256" key="3">
    <source>
        <dbReference type="ARBA" id="ARBA00023134"/>
    </source>
</evidence>
<feature type="binding site" evidence="4">
    <location>
        <begin position="126"/>
        <end position="129"/>
    </location>
    <ligand>
        <name>GTP</name>
        <dbReference type="ChEBI" id="CHEBI:37565"/>
    </ligand>
</feature>
<dbReference type="InterPro" id="IPR003165">
    <property type="entry name" value="Piwi"/>
</dbReference>
<proteinExistence type="inferred from homology"/>
<evidence type="ECO:0000313" key="10">
    <source>
        <dbReference type="Proteomes" id="UP000663874"/>
    </source>
</evidence>
<dbReference type="Proteomes" id="UP000663874">
    <property type="component" value="Unassembled WGS sequence"/>
</dbReference>
<organism evidence="9 10">
    <name type="scientific">Rotaria sordida</name>
    <dbReference type="NCBI Taxonomy" id="392033"/>
    <lineage>
        <taxon>Eukaryota</taxon>
        <taxon>Metazoa</taxon>
        <taxon>Spiralia</taxon>
        <taxon>Gnathifera</taxon>
        <taxon>Rotifera</taxon>
        <taxon>Eurotatoria</taxon>
        <taxon>Bdelloidea</taxon>
        <taxon>Philodinida</taxon>
        <taxon>Philodinidae</taxon>
        <taxon>Rotaria</taxon>
    </lineage>
</organism>
<dbReference type="PANTHER" id="PTHR22891">
    <property type="entry name" value="EUKARYOTIC TRANSLATION INITIATION FACTOR 2C"/>
    <property type="match status" value="1"/>
</dbReference>
<dbReference type="GO" id="GO:0003924">
    <property type="term" value="F:GTPase activity"/>
    <property type="evidence" value="ECO:0007669"/>
    <property type="project" value="InterPro"/>
</dbReference>
<evidence type="ECO:0000259" key="7">
    <source>
        <dbReference type="PROSITE" id="PS50821"/>
    </source>
</evidence>
<dbReference type="PROSITE" id="PS51417">
    <property type="entry name" value="ARF"/>
    <property type="match status" value="1"/>
</dbReference>
<dbReference type="InterPro" id="IPR032474">
    <property type="entry name" value="Argonaute_N"/>
</dbReference>
<feature type="domain" description="PAZ" evidence="7">
    <location>
        <begin position="594"/>
        <end position="716"/>
    </location>
</feature>
<dbReference type="PROSITE" id="PS50821">
    <property type="entry name" value="PAZ"/>
    <property type="match status" value="1"/>
</dbReference>
<dbReference type="SUPFAM" id="SSF101690">
    <property type="entry name" value="PAZ domain"/>
    <property type="match status" value="1"/>
</dbReference>
<dbReference type="PRINTS" id="PR00328">
    <property type="entry name" value="SAR1GTPBP"/>
</dbReference>
<dbReference type="Pfam" id="PF02170">
    <property type="entry name" value="PAZ"/>
    <property type="match status" value="1"/>
</dbReference>
<dbReference type="SUPFAM" id="SSF52540">
    <property type="entry name" value="P-loop containing nucleoside triphosphate hydrolases"/>
    <property type="match status" value="1"/>
</dbReference>
<feature type="binding site" evidence="4">
    <location>
        <position position="70"/>
    </location>
    <ligand>
        <name>GTP</name>
        <dbReference type="ChEBI" id="CHEBI:37565"/>
    </ligand>
</feature>